<name>A0A679GDR8_9GAMM</name>
<dbReference type="Proteomes" id="UP000501237">
    <property type="component" value="Chromosome"/>
</dbReference>
<dbReference type="InterPro" id="IPR045584">
    <property type="entry name" value="Pilin-like"/>
</dbReference>
<dbReference type="Pfam" id="PF07963">
    <property type="entry name" value="N_methyl"/>
    <property type="match status" value="1"/>
</dbReference>
<dbReference type="NCBIfam" id="TIGR02532">
    <property type="entry name" value="IV_pilin_GFxxxE"/>
    <property type="match status" value="1"/>
</dbReference>
<evidence type="ECO:0000313" key="2">
    <source>
        <dbReference type="EMBL" id="BCA27112.1"/>
    </source>
</evidence>
<dbReference type="Gene3D" id="3.30.700.10">
    <property type="entry name" value="Glycoprotein, Type 4 Pilin"/>
    <property type="match status" value="1"/>
</dbReference>
<evidence type="ECO:0008006" key="4">
    <source>
        <dbReference type="Google" id="ProtNLM"/>
    </source>
</evidence>
<organism evidence="2 3">
    <name type="scientific">Metapseudomonas otitidis</name>
    <dbReference type="NCBI Taxonomy" id="319939"/>
    <lineage>
        <taxon>Bacteria</taxon>
        <taxon>Pseudomonadati</taxon>
        <taxon>Pseudomonadota</taxon>
        <taxon>Gammaproteobacteria</taxon>
        <taxon>Pseudomonadales</taxon>
        <taxon>Pseudomonadaceae</taxon>
        <taxon>Metapseudomonas</taxon>
    </lineage>
</organism>
<dbReference type="AlphaFoldDB" id="A0A679GDR8"/>
<keyword evidence="1" id="KW-0472">Membrane</keyword>
<accession>A0A679GDR8</accession>
<dbReference type="InterPro" id="IPR031982">
    <property type="entry name" value="PilE-like"/>
</dbReference>
<dbReference type="GeneID" id="57396300"/>
<dbReference type="SUPFAM" id="SSF54523">
    <property type="entry name" value="Pili subunits"/>
    <property type="match status" value="1"/>
</dbReference>
<dbReference type="RefSeq" id="WP_172432730.1">
    <property type="nucleotide sequence ID" value="NZ_AP022642.1"/>
</dbReference>
<evidence type="ECO:0000313" key="3">
    <source>
        <dbReference type="Proteomes" id="UP000501237"/>
    </source>
</evidence>
<dbReference type="InterPro" id="IPR012902">
    <property type="entry name" value="N_methyl_site"/>
</dbReference>
<proteinExistence type="predicted"/>
<evidence type="ECO:0000256" key="1">
    <source>
        <dbReference type="SAM" id="Phobius"/>
    </source>
</evidence>
<protein>
    <recommendedName>
        <fullName evidence="4">Type IV pilus assembly protein PilE</fullName>
    </recommendedName>
</protein>
<feature type="transmembrane region" description="Helical" evidence="1">
    <location>
        <begin position="6"/>
        <end position="29"/>
    </location>
</feature>
<keyword evidence="1" id="KW-1133">Transmembrane helix</keyword>
<sequence length="137" mass="15040">MKDNGFTLIELLVAVAIAGILVAIVYPSYIEYTYKTRRAEVAALLMEAVQITERQYSQSSSYDDAKTKIPTQSPMGGATKLYDIQLVTDTSDTLVKGGYVIKATAVTTGSMAKDVCKDMSIDGQGTRLPDDEKCWRR</sequence>
<dbReference type="GO" id="GO:0043683">
    <property type="term" value="P:type IV pilus assembly"/>
    <property type="evidence" value="ECO:0007669"/>
    <property type="project" value="InterPro"/>
</dbReference>
<gene>
    <name evidence="2" type="ORF">PtoMrB4_10890</name>
</gene>
<reference evidence="2 3" key="1">
    <citation type="journal article" date="2020" name="Microbiol. Resour. Announc.">
        <title>Complete genome sequence of Pseudomonas otitidis strain MrB4, isolated from Lake Biwa in Japan.</title>
        <authorList>
            <person name="Miyazaki K."/>
            <person name="Hase E."/>
            <person name="Maruya T."/>
        </authorList>
    </citation>
    <scope>NUCLEOTIDE SEQUENCE [LARGE SCALE GENOMIC DNA]</scope>
    <source>
        <strain evidence="2 3">MrB4</strain>
    </source>
</reference>
<dbReference type="Pfam" id="PF16732">
    <property type="entry name" value="ComP_DUS"/>
    <property type="match status" value="1"/>
</dbReference>
<keyword evidence="1" id="KW-0812">Transmembrane</keyword>
<dbReference type="EMBL" id="AP022642">
    <property type="protein sequence ID" value="BCA27112.1"/>
    <property type="molecule type" value="Genomic_DNA"/>
</dbReference>
<dbReference type="KEGG" id="poj:PtoMrB4_10890"/>